<dbReference type="HOGENOM" id="CLU_030130_1_2_7"/>
<feature type="domain" description="CN hydrolase" evidence="3">
    <location>
        <begin position="1"/>
        <end position="247"/>
    </location>
</feature>
<dbReference type="PROSITE" id="PS01227">
    <property type="entry name" value="UPF0012"/>
    <property type="match status" value="1"/>
</dbReference>
<proteinExistence type="inferred from homology"/>
<accession>E1QH72</accession>
<dbReference type="InterPro" id="IPR001110">
    <property type="entry name" value="UPF0012_CS"/>
</dbReference>
<comment type="similarity">
    <text evidence="1">Belongs to the carbon-nitrogen hydrolase superfamily. NIT1/NIT2 family.</text>
</comment>
<dbReference type="CDD" id="cd07572">
    <property type="entry name" value="nit"/>
    <property type="match status" value="1"/>
</dbReference>
<dbReference type="Gene3D" id="3.60.110.10">
    <property type="entry name" value="Carbon-nitrogen hydrolase"/>
    <property type="match status" value="1"/>
</dbReference>
<protein>
    <submittedName>
        <fullName evidence="4">Nitrilase/cyanide hydratase and apolipoprotein N-acyltransferase</fullName>
    </submittedName>
</protein>
<dbReference type="Pfam" id="PF00795">
    <property type="entry name" value="CN_hydrolase"/>
    <property type="match status" value="1"/>
</dbReference>
<evidence type="ECO:0000313" key="4">
    <source>
        <dbReference type="EMBL" id="ADK84915.1"/>
    </source>
</evidence>
<reference evidence="4 5" key="1">
    <citation type="journal article" date="2010" name="Stand. Genomic Sci.">
        <title>Complete genome sequence of Desulfarculus baarsii type strain (2st14).</title>
        <authorList>
            <person name="Sun H."/>
            <person name="Spring S."/>
            <person name="Lapidus A."/>
            <person name="Davenport K."/>
            <person name="Del Rio T.G."/>
            <person name="Tice H."/>
            <person name="Nolan M."/>
            <person name="Copeland A."/>
            <person name="Cheng J.F."/>
            <person name="Lucas S."/>
            <person name="Tapia R."/>
            <person name="Goodwin L."/>
            <person name="Pitluck S."/>
            <person name="Ivanova N."/>
            <person name="Pagani I."/>
            <person name="Mavromatis K."/>
            <person name="Ovchinnikova G."/>
            <person name="Pati A."/>
            <person name="Chen A."/>
            <person name="Palaniappan K."/>
            <person name="Hauser L."/>
            <person name="Chang Y.J."/>
            <person name="Jeffries C.D."/>
            <person name="Detter J.C."/>
            <person name="Han C."/>
            <person name="Rohde M."/>
            <person name="Brambilla E."/>
            <person name="Goker M."/>
            <person name="Woyke T."/>
            <person name="Bristow J."/>
            <person name="Eisen J.A."/>
            <person name="Markowitz V."/>
            <person name="Hugenholtz P."/>
            <person name="Kyrpides N.C."/>
            <person name="Klenk H.P."/>
            <person name="Land M."/>
        </authorList>
    </citation>
    <scope>NUCLEOTIDE SEQUENCE [LARGE SCALE GENOMIC DNA]</scope>
    <source>
        <strain evidence="5">ATCC 33931 / DSM 2075 / LMG 7858 / VKM B-1802 / 2st14</strain>
    </source>
</reference>
<sequence length="276" mass="29727">MLAAVIQMNSSADRQANLAQAADLLRRAAGQGAGLCVLPEHFAHMQPEGLPLAEPQTIAGPTVSFLATLARELGLWIVGGTFAERARTPGKAHNTCPVLDPTGRLVGVYRKIHLFDLAAPGQAPLLESRRVAPGRRLTVVDTPIGRLGPCVCYDLRFPELHRRLRLLGAQVIAAPSAFTKLTGQAHWELLVRARAVENACFVLAAAQWGPHGQGRESFGQAMITNPWGEVVAQCPPGPGLALAEVNAEVVEGFRRRLDSTLHARLLPRAWRAKGRP</sequence>
<evidence type="ECO:0000256" key="1">
    <source>
        <dbReference type="ARBA" id="ARBA00010613"/>
    </source>
</evidence>
<dbReference type="SUPFAM" id="SSF56317">
    <property type="entry name" value="Carbon-nitrogen hydrolase"/>
    <property type="match status" value="1"/>
</dbReference>
<dbReference type="eggNOG" id="COG0388">
    <property type="taxonomic scope" value="Bacteria"/>
</dbReference>
<keyword evidence="5" id="KW-1185">Reference proteome</keyword>
<dbReference type="InterPro" id="IPR036526">
    <property type="entry name" value="C-N_Hydrolase_sf"/>
</dbReference>
<gene>
    <name evidence="4" type="ordered locus">Deba_1547</name>
</gene>
<dbReference type="RefSeq" id="WP_013258368.1">
    <property type="nucleotide sequence ID" value="NC_014365.1"/>
</dbReference>
<dbReference type="OrthoDB" id="9811121at2"/>
<dbReference type="InterPro" id="IPR003010">
    <property type="entry name" value="C-N_Hydrolase"/>
</dbReference>
<organism evidence="4 5">
    <name type="scientific">Desulfarculus baarsii (strain ATCC 33931 / DSM 2075 / LMG 7858 / VKM B-1802 / 2st14)</name>
    <dbReference type="NCBI Taxonomy" id="644282"/>
    <lineage>
        <taxon>Bacteria</taxon>
        <taxon>Pseudomonadati</taxon>
        <taxon>Thermodesulfobacteriota</taxon>
        <taxon>Desulfarculia</taxon>
        <taxon>Desulfarculales</taxon>
        <taxon>Desulfarculaceae</taxon>
        <taxon>Desulfarculus</taxon>
    </lineage>
</organism>
<dbReference type="InterPro" id="IPR045254">
    <property type="entry name" value="Nit1/2_C-N_Hydrolase"/>
</dbReference>
<dbReference type="EMBL" id="CP002085">
    <property type="protein sequence ID" value="ADK84915.1"/>
    <property type="molecule type" value="Genomic_DNA"/>
</dbReference>
<dbReference type="STRING" id="644282.Deba_1547"/>
<dbReference type="PROSITE" id="PS50263">
    <property type="entry name" value="CN_HYDROLASE"/>
    <property type="match status" value="1"/>
</dbReference>
<dbReference type="PANTHER" id="PTHR23088">
    <property type="entry name" value="NITRILASE-RELATED"/>
    <property type="match status" value="1"/>
</dbReference>
<dbReference type="KEGG" id="dbr:Deba_1547"/>
<evidence type="ECO:0000256" key="2">
    <source>
        <dbReference type="ARBA" id="ARBA00022801"/>
    </source>
</evidence>
<dbReference type="Proteomes" id="UP000009047">
    <property type="component" value="Chromosome"/>
</dbReference>
<dbReference type="AlphaFoldDB" id="E1QH72"/>
<evidence type="ECO:0000259" key="3">
    <source>
        <dbReference type="PROSITE" id="PS50263"/>
    </source>
</evidence>
<dbReference type="GO" id="GO:0016811">
    <property type="term" value="F:hydrolase activity, acting on carbon-nitrogen (but not peptide) bonds, in linear amides"/>
    <property type="evidence" value="ECO:0007669"/>
    <property type="project" value="InterPro"/>
</dbReference>
<evidence type="ECO:0000313" key="5">
    <source>
        <dbReference type="Proteomes" id="UP000009047"/>
    </source>
</evidence>
<keyword evidence="2" id="KW-0378">Hydrolase</keyword>
<name>E1QH72_DESB2</name>
<dbReference type="PANTHER" id="PTHR23088:SF27">
    <property type="entry name" value="DEAMINATED GLUTATHIONE AMIDASE"/>
    <property type="match status" value="1"/>
</dbReference>